<protein>
    <submittedName>
        <fullName evidence="1">Flagellar FlbD family protein</fullName>
    </submittedName>
</protein>
<keyword evidence="1" id="KW-0966">Cell projection</keyword>
<evidence type="ECO:0000313" key="1">
    <source>
        <dbReference type="EMBL" id="NEN05190.1"/>
    </source>
</evidence>
<gene>
    <name evidence="1" type="ORF">G3T36_04830</name>
</gene>
<dbReference type="Proteomes" id="UP000474967">
    <property type="component" value="Unassembled WGS sequence"/>
</dbReference>
<keyword evidence="2" id="KW-1185">Reference proteome</keyword>
<dbReference type="EMBL" id="JAAGWY010000001">
    <property type="protein sequence ID" value="NEN05190.1"/>
    <property type="molecule type" value="Genomic_DNA"/>
</dbReference>
<accession>A0A6L9XUV6</accession>
<organism evidence="1 2">
    <name type="scientific">Leifsonia tongyongensis</name>
    <dbReference type="NCBI Taxonomy" id="1268043"/>
    <lineage>
        <taxon>Bacteria</taxon>
        <taxon>Bacillati</taxon>
        <taxon>Actinomycetota</taxon>
        <taxon>Actinomycetes</taxon>
        <taxon>Micrococcales</taxon>
        <taxon>Microbacteriaceae</taxon>
        <taxon>Leifsonia</taxon>
    </lineage>
</organism>
<sequence length="97" mass="10740">MIVATRLSGSQFAINPDLIERIVENPDTTIYLVDGSSHIVTEPLTRILELIADARADVIARASLRRIELSPGQRHLEALRPAADLHDSLFAPRQTET</sequence>
<keyword evidence="1" id="KW-0282">Flagellum</keyword>
<dbReference type="PANTHER" id="PTHR39185:SF1">
    <property type="entry name" value="SWARMING MOTILITY PROTEIN SWRD"/>
    <property type="match status" value="1"/>
</dbReference>
<name>A0A6L9XUV6_9MICO</name>
<dbReference type="AlphaFoldDB" id="A0A6L9XUV6"/>
<reference evidence="1 2" key="1">
    <citation type="journal article" date="2014" name="J. Microbiol.">
        <title>Diaminobutyricibacter tongyongensis gen. nov., sp. nov. and Homoserinibacter gongjuensis gen. nov., sp. nov. belong to the family Microbacteriaceae.</title>
        <authorList>
            <person name="Kim S.J."/>
            <person name="Ahn J.H."/>
            <person name="Weon H.Y."/>
            <person name="Hamada M."/>
            <person name="Suzuki K."/>
            <person name="Kwon S.W."/>
        </authorList>
    </citation>
    <scope>NUCLEOTIDE SEQUENCE [LARGE SCALE GENOMIC DNA]</scope>
    <source>
        <strain evidence="1 2">NBRC 108724</strain>
    </source>
</reference>
<proteinExistence type="predicted"/>
<dbReference type="InterPro" id="IPR009384">
    <property type="entry name" value="SwrD-like"/>
</dbReference>
<comment type="caution">
    <text evidence="1">The sequence shown here is derived from an EMBL/GenBank/DDBJ whole genome shotgun (WGS) entry which is preliminary data.</text>
</comment>
<keyword evidence="1" id="KW-0969">Cilium</keyword>
<dbReference type="PANTHER" id="PTHR39185">
    <property type="entry name" value="SWARMING MOTILITY PROTEIN SWRD"/>
    <property type="match status" value="1"/>
</dbReference>
<evidence type="ECO:0000313" key="2">
    <source>
        <dbReference type="Proteomes" id="UP000474967"/>
    </source>
</evidence>
<dbReference type="Pfam" id="PF06289">
    <property type="entry name" value="FlbD"/>
    <property type="match status" value="1"/>
</dbReference>
<dbReference type="RefSeq" id="WP_163288370.1">
    <property type="nucleotide sequence ID" value="NZ_JAAGWY010000001.1"/>
</dbReference>